<protein>
    <submittedName>
        <fullName evidence="1">Uncharacterized protein</fullName>
    </submittedName>
</protein>
<name>A0A165XV88_9AGAM</name>
<proteinExistence type="predicted"/>
<reference evidence="1 2" key="1">
    <citation type="journal article" date="2016" name="Mol. Biol. Evol.">
        <title>Comparative Genomics of Early-Diverging Mushroom-Forming Fungi Provides Insights into the Origins of Lignocellulose Decay Capabilities.</title>
        <authorList>
            <person name="Nagy L.G."/>
            <person name="Riley R."/>
            <person name="Tritt A."/>
            <person name="Adam C."/>
            <person name="Daum C."/>
            <person name="Floudas D."/>
            <person name="Sun H."/>
            <person name="Yadav J.S."/>
            <person name="Pangilinan J."/>
            <person name="Larsson K.H."/>
            <person name="Matsuura K."/>
            <person name="Barry K."/>
            <person name="Labutti K."/>
            <person name="Kuo R."/>
            <person name="Ohm R.A."/>
            <person name="Bhattacharya S.S."/>
            <person name="Shirouzu T."/>
            <person name="Yoshinaga Y."/>
            <person name="Martin F.M."/>
            <person name="Grigoriev I.V."/>
            <person name="Hibbett D.S."/>
        </authorList>
    </citation>
    <scope>NUCLEOTIDE SEQUENCE [LARGE SCALE GENOMIC DNA]</scope>
    <source>
        <strain evidence="1 2">CBS 109695</strain>
    </source>
</reference>
<dbReference type="PANTHER" id="PTHR37574:SF1">
    <property type="entry name" value="LIPASE B"/>
    <property type="match status" value="1"/>
</dbReference>
<dbReference type="InterPro" id="IPR029058">
    <property type="entry name" value="AB_hydrolase_fold"/>
</dbReference>
<dbReference type="AlphaFoldDB" id="A0A165XV88"/>
<feature type="non-terminal residue" evidence="1">
    <location>
        <position position="115"/>
    </location>
</feature>
<dbReference type="Gene3D" id="3.40.50.1820">
    <property type="entry name" value="alpha/beta hydrolase"/>
    <property type="match status" value="1"/>
</dbReference>
<organism evidence="1 2">
    <name type="scientific">Athelia psychrophila</name>
    <dbReference type="NCBI Taxonomy" id="1759441"/>
    <lineage>
        <taxon>Eukaryota</taxon>
        <taxon>Fungi</taxon>
        <taxon>Dikarya</taxon>
        <taxon>Basidiomycota</taxon>
        <taxon>Agaricomycotina</taxon>
        <taxon>Agaricomycetes</taxon>
        <taxon>Agaricomycetidae</taxon>
        <taxon>Atheliales</taxon>
        <taxon>Atheliaceae</taxon>
        <taxon>Athelia</taxon>
    </lineage>
</organism>
<dbReference type="PANTHER" id="PTHR37574">
    <property type="entry name" value="LIPASE B"/>
    <property type="match status" value="1"/>
</dbReference>
<dbReference type="EMBL" id="KV417711">
    <property type="protein sequence ID" value="KZP08933.1"/>
    <property type="molecule type" value="Genomic_DNA"/>
</dbReference>
<sequence length="115" mass="12574">MYRMSILAALSVLGAYLAWDAPFSLDKTSLPESHRVVYLNSPVSFTGIILLISGTTVSGGDEWPGTPYWEYLPYESPGYDICWFNNPSKGLGDAQLSSEYIAYNVPLLAKKSATG</sequence>
<evidence type="ECO:0000313" key="1">
    <source>
        <dbReference type="EMBL" id="KZP08933.1"/>
    </source>
</evidence>
<gene>
    <name evidence="1" type="ORF">FIBSPDRAFT_1052105</name>
</gene>
<dbReference type="Proteomes" id="UP000076532">
    <property type="component" value="Unassembled WGS sequence"/>
</dbReference>
<dbReference type="OrthoDB" id="4605274at2759"/>
<dbReference type="STRING" id="436010.A0A165XV88"/>
<dbReference type="InterPro" id="IPR053228">
    <property type="entry name" value="Stereospecific_Lipase"/>
</dbReference>
<accession>A0A165XV88</accession>
<keyword evidence="2" id="KW-1185">Reference proteome</keyword>
<evidence type="ECO:0000313" key="2">
    <source>
        <dbReference type="Proteomes" id="UP000076532"/>
    </source>
</evidence>